<gene>
    <name evidence="2" type="ORF">DY000_02008300</name>
</gene>
<protein>
    <submittedName>
        <fullName evidence="2">Uncharacterized protein</fullName>
    </submittedName>
</protein>
<accession>A0ABQ7CJK6</accession>
<feature type="region of interest" description="Disordered" evidence="1">
    <location>
        <begin position="48"/>
        <end position="76"/>
    </location>
</feature>
<name>A0ABQ7CJK6_BRACR</name>
<evidence type="ECO:0000313" key="3">
    <source>
        <dbReference type="Proteomes" id="UP000266723"/>
    </source>
</evidence>
<reference evidence="2 3" key="1">
    <citation type="journal article" date="2020" name="BMC Genomics">
        <title>Intraspecific diversification of the crop wild relative Brassica cretica Lam. using demographic model selection.</title>
        <authorList>
            <person name="Kioukis A."/>
            <person name="Michalopoulou V.A."/>
            <person name="Briers L."/>
            <person name="Pirintsos S."/>
            <person name="Studholme D.J."/>
            <person name="Pavlidis P."/>
            <person name="Sarris P.F."/>
        </authorList>
    </citation>
    <scope>NUCLEOTIDE SEQUENCE [LARGE SCALE GENOMIC DNA]</scope>
    <source>
        <strain evidence="3">cv. PFS-1207/04</strain>
    </source>
</reference>
<proteinExistence type="predicted"/>
<comment type="caution">
    <text evidence="2">The sequence shown here is derived from an EMBL/GenBank/DDBJ whole genome shotgun (WGS) entry which is preliminary data.</text>
</comment>
<organism evidence="2 3">
    <name type="scientific">Brassica cretica</name>
    <name type="common">Mustard</name>
    <dbReference type="NCBI Taxonomy" id="69181"/>
    <lineage>
        <taxon>Eukaryota</taxon>
        <taxon>Viridiplantae</taxon>
        <taxon>Streptophyta</taxon>
        <taxon>Embryophyta</taxon>
        <taxon>Tracheophyta</taxon>
        <taxon>Spermatophyta</taxon>
        <taxon>Magnoliopsida</taxon>
        <taxon>eudicotyledons</taxon>
        <taxon>Gunneridae</taxon>
        <taxon>Pentapetalae</taxon>
        <taxon>rosids</taxon>
        <taxon>malvids</taxon>
        <taxon>Brassicales</taxon>
        <taxon>Brassicaceae</taxon>
        <taxon>Brassiceae</taxon>
        <taxon>Brassica</taxon>
    </lineage>
</organism>
<evidence type="ECO:0000313" key="2">
    <source>
        <dbReference type="EMBL" id="KAF3551891.1"/>
    </source>
</evidence>
<keyword evidence="3" id="KW-1185">Reference proteome</keyword>
<dbReference type="Proteomes" id="UP000266723">
    <property type="component" value="Unassembled WGS sequence"/>
</dbReference>
<evidence type="ECO:0000256" key="1">
    <source>
        <dbReference type="SAM" id="MobiDB-lite"/>
    </source>
</evidence>
<sequence length="76" mass="8764">MVYRETGETTGARVRIVPWFAARSRSILELEPIIGYLKNSIHERIKDITQDQDSKSGRRGRDQPTEVQEKVKGSFM</sequence>
<dbReference type="EMBL" id="QGKV02000832">
    <property type="protein sequence ID" value="KAF3551891.1"/>
    <property type="molecule type" value="Genomic_DNA"/>
</dbReference>